<evidence type="ECO:0000256" key="13">
    <source>
        <dbReference type="PROSITE-ProRule" id="PRU10141"/>
    </source>
</evidence>
<evidence type="ECO:0000256" key="7">
    <source>
        <dbReference type="ARBA" id="ARBA00022840"/>
    </source>
</evidence>
<dbReference type="PANTHER" id="PTHR27005:SF283">
    <property type="entry name" value="OS02G0633066 PROTEIN"/>
    <property type="match status" value="1"/>
</dbReference>
<keyword evidence="20" id="KW-0675">Receptor</keyword>
<dbReference type="Gene3D" id="1.10.510.10">
    <property type="entry name" value="Transferase(Phosphotransferase) domain 1"/>
    <property type="match status" value="1"/>
</dbReference>
<evidence type="ECO:0000256" key="1">
    <source>
        <dbReference type="ARBA" id="ARBA00004479"/>
    </source>
</evidence>
<evidence type="ECO:0000313" key="19">
    <source>
        <dbReference type="Proteomes" id="UP001652623"/>
    </source>
</evidence>
<dbReference type="GO" id="GO:0005524">
    <property type="term" value="F:ATP binding"/>
    <property type="evidence" value="ECO:0007669"/>
    <property type="project" value="UniProtKB-UniRule"/>
</dbReference>
<protein>
    <submittedName>
        <fullName evidence="20">Wall-associated receptor kinase 2</fullName>
    </submittedName>
</protein>
<dbReference type="PROSITE" id="PS00107">
    <property type="entry name" value="PROTEIN_KINASE_ATP"/>
    <property type="match status" value="1"/>
</dbReference>
<comment type="subcellular location">
    <subcellularLocation>
        <location evidence="1">Membrane</location>
        <topology evidence="1">Single-pass type I membrane protein</topology>
    </subcellularLocation>
</comment>
<keyword evidence="15" id="KW-1133">Transmembrane helix</keyword>
<dbReference type="InterPro" id="IPR049883">
    <property type="entry name" value="NOTCH1_EGF-like"/>
</dbReference>
<dbReference type="GO" id="GO:0007166">
    <property type="term" value="P:cell surface receptor signaling pathway"/>
    <property type="evidence" value="ECO:0007669"/>
    <property type="project" value="InterPro"/>
</dbReference>
<evidence type="ECO:0000256" key="16">
    <source>
        <dbReference type="SAM" id="SignalP"/>
    </source>
</evidence>
<dbReference type="InterPro" id="IPR000742">
    <property type="entry name" value="EGF"/>
</dbReference>
<dbReference type="InterPro" id="IPR000719">
    <property type="entry name" value="Prot_kinase_dom"/>
</dbReference>
<dbReference type="Proteomes" id="UP001652623">
    <property type="component" value="Chromosome 1"/>
</dbReference>
<dbReference type="PANTHER" id="PTHR27005">
    <property type="entry name" value="WALL-ASSOCIATED RECEPTOR KINASE-LIKE 21"/>
    <property type="match status" value="1"/>
</dbReference>
<dbReference type="GeneID" id="107417875"/>
<dbReference type="GO" id="GO:0030247">
    <property type="term" value="F:polysaccharide binding"/>
    <property type="evidence" value="ECO:0007669"/>
    <property type="project" value="InterPro"/>
</dbReference>
<evidence type="ECO:0000259" key="18">
    <source>
        <dbReference type="PROSITE" id="PS50026"/>
    </source>
</evidence>
<evidence type="ECO:0000256" key="14">
    <source>
        <dbReference type="SAM" id="MobiDB-lite"/>
    </source>
</evidence>
<dbReference type="Pfam" id="PF00069">
    <property type="entry name" value="Pkinase"/>
    <property type="match status" value="1"/>
</dbReference>
<feature type="domain" description="EGF-like" evidence="18">
    <location>
        <begin position="251"/>
        <end position="294"/>
    </location>
</feature>
<keyword evidence="9" id="KW-0325">Glycoprotein</keyword>
<comment type="caution">
    <text evidence="12">Lacks conserved residue(s) required for the propagation of feature annotation.</text>
</comment>
<accession>A0A6P4A202</accession>
<keyword evidence="6 20" id="KW-0418">Kinase</keyword>
<organism evidence="19 20">
    <name type="scientific">Ziziphus jujuba</name>
    <name type="common">Chinese jujube</name>
    <name type="synonym">Ziziphus sativa</name>
    <dbReference type="NCBI Taxonomy" id="326968"/>
    <lineage>
        <taxon>Eukaryota</taxon>
        <taxon>Viridiplantae</taxon>
        <taxon>Streptophyta</taxon>
        <taxon>Embryophyta</taxon>
        <taxon>Tracheophyta</taxon>
        <taxon>Spermatophyta</taxon>
        <taxon>Magnoliopsida</taxon>
        <taxon>eudicotyledons</taxon>
        <taxon>Gunneridae</taxon>
        <taxon>Pentapetalae</taxon>
        <taxon>rosids</taxon>
        <taxon>fabids</taxon>
        <taxon>Rosales</taxon>
        <taxon>Rhamnaceae</taxon>
        <taxon>Paliureae</taxon>
        <taxon>Ziziphus</taxon>
    </lineage>
</organism>
<keyword evidence="15" id="KW-0812">Transmembrane</keyword>
<feature type="region of interest" description="Disordered" evidence="14">
    <location>
        <begin position="711"/>
        <end position="737"/>
    </location>
</feature>
<dbReference type="InParanoid" id="A0A6P4A202"/>
<keyword evidence="3" id="KW-0808">Transferase</keyword>
<keyword evidence="5 13" id="KW-0547">Nucleotide-binding</keyword>
<gene>
    <name evidence="20" type="primary">LOC107417875</name>
</gene>
<dbReference type="Gene3D" id="3.30.200.20">
    <property type="entry name" value="Phosphorylase Kinase, domain 1"/>
    <property type="match status" value="1"/>
</dbReference>
<keyword evidence="8 12" id="KW-1015">Disulfide bond</keyword>
<dbReference type="InterPro" id="IPR011009">
    <property type="entry name" value="Kinase-like_dom_sf"/>
</dbReference>
<evidence type="ECO:0000256" key="4">
    <source>
        <dbReference type="ARBA" id="ARBA00022729"/>
    </source>
</evidence>
<evidence type="ECO:0000256" key="6">
    <source>
        <dbReference type="ARBA" id="ARBA00022777"/>
    </source>
</evidence>
<dbReference type="SUPFAM" id="SSF57196">
    <property type="entry name" value="EGF/Laminin"/>
    <property type="match status" value="1"/>
</dbReference>
<evidence type="ECO:0000256" key="12">
    <source>
        <dbReference type="PROSITE-ProRule" id="PRU00076"/>
    </source>
</evidence>
<dbReference type="AlphaFoldDB" id="A0A6P4A202"/>
<feature type="binding site" evidence="13">
    <location>
        <position position="450"/>
    </location>
    <ligand>
        <name>ATP</name>
        <dbReference type="ChEBI" id="CHEBI:30616"/>
    </ligand>
</feature>
<evidence type="ECO:0000256" key="5">
    <source>
        <dbReference type="ARBA" id="ARBA00022741"/>
    </source>
</evidence>
<dbReference type="InterPro" id="IPR017441">
    <property type="entry name" value="Protein_kinase_ATP_BS"/>
</dbReference>
<comment type="catalytic activity">
    <reaction evidence="11">
        <text>L-threonyl-[protein] + ATP = O-phospho-L-threonyl-[protein] + ADP + H(+)</text>
        <dbReference type="Rhea" id="RHEA:46608"/>
        <dbReference type="Rhea" id="RHEA-COMP:11060"/>
        <dbReference type="Rhea" id="RHEA-COMP:11605"/>
        <dbReference type="ChEBI" id="CHEBI:15378"/>
        <dbReference type="ChEBI" id="CHEBI:30013"/>
        <dbReference type="ChEBI" id="CHEBI:30616"/>
        <dbReference type="ChEBI" id="CHEBI:61977"/>
        <dbReference type="ChEBI" id="CHEBI:456216"/>
    </reaction>
</comment>
<feature type="domain" description="Protein kinase" evidence="17">
    <location>
        <begin position="421"/>
        <end position="698"/>
    </location>
</feature>
<dbReference type="SMART" id="SM00181">
    <property type="entry name" value="EGF"/>
    <property type="match status" value="2"/>
</dbReference>
<dbReference type="GO" id="GO:0005509">
    <property type="term" value="F:calcium ion binding"/>
    <property type="evidence" value="ECO:0007669"/>
    <property type="project" value="InterPro"/>
</dbReference>
<dbReference type="Pfam" id="PF07645">
    <property type="entry name" value="EGF_CA"/>
    <property type="match status" value="1"/>
</dbReference>
<dbReference type="InterPro" id="IPR025287">
    <property type="entry name" value="WAK_GUB"/>
</dbReference>
<evidence type="ECO:0000256" key="10">
    <source>
        <dbReference type="ARBA" id="ARBA00047558"/>
    </source>
</evidence>
<feature type="chain" id="PRO_5047432528" evidence="16">
    <location>
        <begin position="21"/>
        <end position="737"/>
    </location>
</feature>
<dbReference type="RefSeq" id="XP_015882019.3">
    <property type="nucleotide sequence ID" value="XM_016026533.3"/>
</dbReference>
<proteinExistence type="predicted"/>
<evidence type="ECO:0000256" key="2">
    <source>
        <dbReference type="ARBA" id="ARBA00022536"/>
    </source>
</evidence>
<reference evidence="20" key="2">
    <citation type="submission" date="2025-08" db="UniProtKB">
        <authorList>
            <consortium name="RefSeq"/>
        </authorList>
    </citation>
    <scope>IDENTIFICATION</scope>
    <source>
        <tissue evidence="20">Seedling</tissue>
    </source>
</reference>
<dbReference type="GO" id="GO:0004674">
    <property type="term" value="F:protein serine/threonine kinase activity"/>
    <property type="evidence" value="ECO:0007669"/>
    <property type="project" value="UniProtKB-KW"/>
</dbReference>
<evidence type="ECO:0000256" key="3">
    <source>
        <dbReference type="ARBA" id="ARBA00022679"/>
    </source>
</evidence>
<sequence length="737" mass="81614">MNSKQFLIHLISILLSIAFAAKATIAVESQPISLPGCPGHCGEVEVPYPFGITQDCSLPVSSKFYLNCTQSSLFLNSSNIQITNITLDGELSIKTFIGRACYAKNGVGEANRPWLSLANYKVSSDRNKFTVVGCNTFGGIEGYRGKTQYNTGCVSTCDDMDFDSFTSNNQSCSGVGCCQIPIPNGIRNITVYVDRYIKDRPFGNDSKPCSYAFVVEQGKFKFSKNSFKELNGTEKLPLVLNWKIGNESCDEAKKRDNFACKGNATCVGANDSPGYLCQCLPGYEGNPYHPDGCQDIDECKSKSRCDKNSRCKNLPGDWACVCREGYYNTNKTDCSKSVSNNQPVKLVLPICIAVGVSISLLIAILLVYWGMKKRKMLKLKEKFFEQNGGLMLQQHLSSGSQSQETTKIFSAEELKRATDNFHESRVLGEGGYGIVYKGILPDNKVVAIKKSKFGAEKCNEQFINEVILLLQINHRNVVKLLGCCLETVVPLLVYEYIDNGTLFEHIHNKGQGRSPLSWELRLKIATEAASALAYLHSATSTPIIHRDVKTGNILLDKKYTAKVSDFGASRLIPLDQNLLTTVVQGTFGYLDPEYMHSSHLTEKSDVYSFGVVLAELLTGRKVMSFDRPENERNLASFFVSSMKEDRLLEILDNDIITEGNTVAFKNIASLTKRCLGIKSDERPSMKEVAMELEGQRAMAMQQLEQGVHMVSQKTENLHTKEPSDPYAIDISGPLSSQ</sequence>
<dbReference type="SMART" id="SM00179">
    <property type="entry name" value="EGF_CA"/>
    <property type="match status" value="1"/>
</dbReference>
<dbReference type="CDD" id="cd00053">
    <property type="entry name" value="EGF"/>
    <property type="match status" value="1"/>
</dbReference>
<keyword evidence="19" id="KW-1185">Reference proteome</keyword>
<name>A0A6P4A202_ZIZJJ</name>
<feature type="signal peptide" evidence="16">
    <location>
        <begin position="1"/>
        <end position="20"/>
    </location>
</feature>
<keyword evidence="15" id="KW-0472">Membrane</keyword>
<dbReference type="InterPro" id="IPR008271">
    <property type="entry name" value="Ser/Thr_kinase_AS"/>
</dbReference>
<dbReference type="PROSITE" id="PS00108">
    <property type="entry name" value="PROTEIN_KINASE_ST"/>
    <property type="match status" value="1"/>
</dbReference>
<dbReference type="PROSITE" id="PS50011">
    <property type="entry name" value="PROTEIN_KINASE_DOM"/>
    <property type="match status" value="1"/>
</dbReference>
<dbReference type="CDD" id="cd14066">
    <property type="entry name" value="STKc_IRAK"/>
    <property type="match status" value="1"/>
</dbReference>
<feature type="transmembrane region" description="Helical" evidence="15">
    <location>
        <begin position="346"/>
        <end position="370"/>
    </location>
</feature>
<evidence type="ECO:0000256" key="11">
    <source>
        <dbReference type="ARBA" id="ARBA00047951"/>
    </source>
</evidence>
<dbReference type="Pfam" id="PF13947">
    <property type="entry name" value="GUB_WAK_bind"/>
    <property type="match status" value="1"/>
</dbReference>
<keyword evidence="4 16" id="KW-0732">Signal</keyword>
<evidence type="ECO:0000256" key="15">
    <source>
        <dbReference type="SAM" id="Phobius"/>
    </source>
</evidence>
<feature type="disulfide bond" evidence="12">
    <location>
        <begin position="260"/>
        <end position="277"/>
    </location>
</feature>
<dbReference type="CDD" id="cd00054">
    <property type="entry name" value="EGF_CA"/>
    <property type="match status" value="1"/>
</dbReference>
<evidence type="ECO:0000313" key="20">
    <source>
        <dbReference type="RefSeq" id="XP_015882019.3"/>
    </source>
</evidence>
<evidence type="ECO:0000256" key="8">
    <source>
        <dbReference type="ARBA" id="ARBA00023157"/>
    </source>
</evidence>
<dbReference type="InterPro" id="IPR001881">
    <property type="entry name" value="EGF-like_Ca-bd_dom"/>
</dbReference>
<dbReference type="InterPro" id="IPR045274">
    <property type="entry name" value="WAK-like"/>
</dbReference>
<dbReference type="SUPFAM" id="SSF56112">
    <property type="entry name" value="Protein kinase-like (PK-like)"/>
    <property type="match status" value="1"/>
</dbReference>
<keyword evidence="7 13" id="KW-0067">ATP-binding</keyword>
<feature type="domain" description="EGF-like" evidence="18">
    <location>
        <begin position="295"/>
        <end position="335"/>
    </location>
</feature>
<dbReference type="GO" id="GO:0005886">
    <property type="term" value="C:plasma membrane"/>
    <property type="evidence" value="ECO:0007669"/>
    <property type="project" value="TreeGrafter"/>
</dbReference>
<dbReference type="Gene3D" id="2.10.25.10">
    <property type="entry name" value="Laminin"/>
    <property type="match status" value="2"/>
</dbReference>
<dbReference type="KEGG" id="zju:107417875"/>
<dbReference type="PROSITE" id="PS50026">
    <property type="entry name" value="EGF_3"/>
    <property type="match status" value="2"/>
</dbReference>
<evidence type="ECO:0000259" key="17">
    <source>
        <dbReference type="PROSITE" id="PS50011"/>
    </source>
</evidence>
<comment type="catalytic activity">
    <reaction evidence="10">
        <text>L-seryl-[protein] + ATP = O-phospho-L-seryl-[protein] + ADP + H(+)</text>
        <dbReference type="Rhea" id="RHEA:17989"/>
        <dbReference type="Rhea" id="RHEA-COMP:9863"/>
        <dbReference type="Rhea" id="RHEA-COMP:11604"/>
        <dbReference type="ChEBI" id="CHEBI:15378"/>
        <dbReference type="ChEBI" id="CHEBI:29999"/>
        <dbReference type="ChEBI" id="CHEBI:30616"/>
        <dbReference type="ChEBI" id="CHEBI:83421"/>
        <dbReference type="ChEBI" id="CHEBI:456216"/>
    </reaction>
</comment>
<keyword evidence="2 12" id="KW-0245">EGF-like domain</keyword>
<reference evidence="19" key="1">
    <citation type="submission" date="2025-05" db="UniProtKB">
        <authorList>
            <consortium name="RefSeq"/>
        </authorList>
    </citation>
    <scope>NUCLEOTIDE SEQUENCE [LARGE SCALE GENOMIC DNA]</scope>
</reference>
<dbReference type="PROSITE" id="PS01186">
    <property type="entry name" value="EGF_2"/>
    <property type="match status" value="1"/>
</dbReference>
<evidence type="ECO:0000256" key="9">
    <source>
        <dbReference type="ARBA" id="ARBA00023180"/>
    </source>
</evidence>
<dbReference type="SMART" id="SM00220">
    <property type="entry name" value="S_TKc"/>
    <property type="match status" value="1"/>
</dbReference>